<dbReference type="Pfam" id="PF13411">
    <property type="entry name" value="MerR_1"/>
    <property type="match status" value="1"/>
</dbReference>
<dbReference type="InterPro" id="IPR000551">
    <property type="entry name" value="MerR-type_HTH_dom"/>
</dbReference>
<organism evidence="3 4">
    <name type="scientific">Pseudonocardia thermophila</name>
    <dbReference type="NCBI Taxonomy" id="1848"/>
    <lineage>
        <taxon>Bacteria</taxon>
        <taxon>Bacillati</taxon>
        <taxon>Actinomycetota</taxon>
        <taxon>Actinomycetes</taxon>
        <taxon>Pseudonocardiales</taxon>
        <taxon>Pseudonocardiaceae</taxon>
        <taxon>Pseudonocardia</taxon>
    </lineage>
</organism>
<feature type="domain" description="HTH merR-type" evidence="2">
    <location>
        <begin position="122"/>
        <end position="190"/>
    </location>
</feature>
<name>A0A1M6WVM4_PSETH</name>
<evidence type="ECO:0000313" key="4">
    <source>
        <dbReference type="Proteomes" id="UP000184363"/>
    </source>
</evidence>
<dbReference type="EMBL" id="FRAP01000015">
    <property type="protein sequence ID" value="SHK97768.1"/>
    <property type="molecule type" value="Genomic_DNA"/>
</dbReference>
<dbReference type="SUPFAM" id="SSF46955">
    <property type="entry name" value="Putative DNA-binding domain"/>
    <property type="match status" value="2"/>
</dbReference>
<accession>A0A1M6WVM4</accession>
<proteinExistence type="predicted"/>
<dbReference type="PANTHER" id="PTHR30204:SF93">
    <property type="entry name" value="HTH MERR-TYPE DOMAIN-CONTAINING PROTEIN"/>
    <property type="match status" value="1"/>
</dbReference>
<dbReference type="Gene3D" id="1.10.1660.10">
    <property type="match status" value="2"/>
</dbReference>
<evidence type="ECO:0000313" key="3">
    <source>
        <dbReference type="EMBL" id="SHK97768.1"/>
    </source>
</evidence>
<dbReference type="Pfam" id="PF00376">
    <property type="entry name" value="MerR"/>
    <property type="match status" value="1"/>
</dbReference>
<evidence type="ECO:0000259" key="2">
    <source>
        <dbReference type="PROSITE" id="PS50937"/>
    </source>
</evidence>
<dbReference type="PANTHER" id="PTHR30204">
    <property type="entry name" value="REDOX-CYCLING DRUG-SENSING TRANSCRIPTIONAL ACTIVATOR SOXR"/>
    <property type="match status" value="1"/>
</dbReference>
<sequence>MRPIDVARAAGVSPQLVRNLLAEGVLPPARRTPGGHRVLDERHRDALVAHRALVAGFGHRTAREVLRAVHAGDEAAALALVTEGYAELHAQRLALAETAAAVAAVAAAEENTQAAAAVPPGGLLVGELAHRLRVRPSALRVWEAAGLLHPARDRDGYRRYRAADVRDARLVVLLRQAHHPFPQIRAVLDGVRRTGDTTALHAVLDQRRAFLDARARAMLTAAAALHALIEGRPR</sequence>
<keyword evidence="4" id="KW-1185">Reference proteome</keyword>
<dbReference type="RefSeq" id="WP_073458593.1">
    <property type="nucleotide sequence ID" value="NZ_CALGVN010000033.1"/>
</dbReference>
<dbReference type="AlphaFoldDB" id="A0A1M6WVM4"/>
<keyword evidence="1 3" id="KW-0238">DNA-binding</keyword>
<dbReference type="InterPro" id="IPR047057">
    <property type="entry name" value="MerR_fam"/>
</dbReference>
<dbReference type="STRING" id="1848.SAMN05443637_115136"/>
<protein>
    <submittedName>
        <fullName evidence="3">DNA-binding transcriptional regulator, MerR family</fullName>
    </submittedName>
</protein>
<dbReference type="InterPro" id="IPR009061">
    <property type="entry name" value="DNA-bd_dom_put_sf"/>
</dbReference>
<gene>
    <name evidence="3" type="ORF">SAMN05443637_115136</name>
</gene>
<dbReference type="OrthoDB" id="3826383at2"/>
<dbReference type="PROSITE" id="PS50937">
    <property type="entry name" value="HTH_MERR_2"/>
    <property type="match status" value="2"/>
</dbReference>
<reference evidence="3 4" key="1">
    <citation type="submission" date="2016-11" db="EMBL/GenBank/DDBJ databases">
        <authorList>
            <person name="Jaros S."/>
            <person name="Januszkiewicz K."/>
            <person name="Wedrychowicz H."/>
        </authorList>
    </citation>
    <scope>NUCLEOTIDE SEQUENCE [LARGE SCALE GENOMIC DNA]</scope>
    <source>
        <strain evidence="3 4">DSM 43832</strain>
    </source>
</reference>
<feature type="domain" description="HTH merR-type" evidence="2">
    <location>
        <begin position="1"/>
        <end position="38"/>
    </location>
</feature>
<evidence type="ECO:0000256" key="1">
    <source>
        <dbReference type="ARBA" id="ARBA00023125"/>
    </source>
</evidence>
<dbReference type="Proteomes" id="UP000184363">
    <property type="component" value="Unassembled WGS sequence"/>
</dbReference>
<dbReference type="SMART" id="SM00422">
    <property type="entry name" value="HTH_MERR"/>
    <property type="match status" value="2"/>
</dbReference>
<dbReference type="GO" id="GO:0003677">
    <property type="term" value="F:DNA binding"/>
    <property type="evidence" value="ECO:0007669"/>
    <property type="project" value="UniProtKB-KW"/>
</dbReference>
<dbReference type="GO" id="GO:0003700">
    <property type="term" value="F:DNA-binding transcription factor activity"/>
    <property type="evidence" value="ECO:0007669"/>
    <property type="project" value="InterPro"/>
</dbReference>